<protein>
    <submittedName>
        <fullName evidence="2">Uncharacterized protein LOC142168070</fullName>
    </submittedName>
</protein>
<reference evidence="1" key="1">
    <citation type="journal article" date="2014" name="Nat. Commun.">
        <title>The tobacco genome sequence and its comparison with those of tomato and potato.</title>
        <authorList>
            <person name="Sierro N."/>
            <person name="Battey J.N."/>
            <person name="Ouadi S."/>
            <person name="Bakaher N."/>
            <person name="Bovet L."/>
            <person name="Willig A."/>
            <person name="Goepfert S."/>
            <person name="Peitsch M.C."/>
            <person name="Ivanov N.V."/>
        </authorList>
    </citation>
    <scope>NUCLEOTIDE SEQUENCE [LARGE SCALE GENOMIC DNA]</scope>
</reference>
<sequence length="200" mass="23131">MWTTTVNCIREAARKLVGSTYEEEQRTYRECYKKARKEAKLAVTTAKTVAFERLYENFGGKGGDKKLYRLAKIRERKVQDLDQVRYIKDEDGNDLVEEACIRRRWQEYFHRLLNEEGNRNIMLGELEKSGSQSDFGFCRHIRSEEVKGAKQKMSRGKATGPDEILVEFWKEVAGQAWNSLLGCLMSFLGLRRYPKSGGGV</sequence>
<dbReference type="Proteomes" id="UP000790787">
    <property type="component" value="Chromosome 13"/>
</dbReference>
<keyword evidence="1" id="KW-1185">Reference proteome</keyword>
<accession>A0AC58SIN0</accession>
<proteinExistence type="predicted"/>
<gene>
    <name evidence="2" type="primary">LOC142168070</name>
</gene>
<organism evidence="1 2">
    <name type="scientific">Nicotiana tabacum</name>
    <name type="common">Common tobacco</name>
    <dbReference type="NCBI Taxonomy" id="4097"/>
    <lineage>
        <taxon>Eukaryota</taxon>
        <taxon>Viridiplantae</taxon>
        <taxon>Streptophyta</taxon>
        <taxon>Embryophyta</taxon>
        <taxon>Tracheophyta</taxon>
        <taxon>Spermatophyta</taxon>
        <taxon>Magnoliopsida</taxon>
        <taxon>eudicotyledons</taxon>
        <taxon>Gunneridae</taxon>
        <taxon>Pentapetalae</taxon>
        <taxon>asterids</taxon>
        <taxon>lamiids</taxon>
        <taxon>Solanales</taxon>
        <taxon>Solanaceae</taxon>
        <taxon>Nicotianoideae</taxon>
        <taxon>Nicotianeae</taxon>
        <taxon>Nicotiana</taxon>
    </lineage>
</organism>
<name>A0AC58SIN0_TOBAC</name>
<evidence type="ECO:0000313" key="2">
    <source>
        <dbReference type="RefSeq" id="XP_075084831.1"/>
    </source>
</evidence>
<evidence type="ECO:0000313" key="1">
    <source>
        <dbReference type="Proteomes" id="UP000790787"/>
    </source>
</evidence>
<dbReference type="RefSeq" id="XP_075084831.1">
    <property type="nucleotide sequence ID" value="XM_075228730.1"/>
</dbReference>
<reference evidence="2" key="2">
    <citation type="submission" date="2025-08" db="UniProtKB">
        <authorList>
            <consortium name="RefSeq"/>
        </authorList>
    </citation>
    <scope>IDENTIFICATION</scope>
    <source>
        <tissue evidence="2">Leaf</tissue>
    </source>
</reference>